<gene>
    <name evidence="2" type="ORF">HH215_07900</name>
</gene>
<evidence type="ECO:0000256" key="1">
    <source>
        <dbReference type="SAM" id="MobiDB-lite"/>
    </source>
</evidence>
<dbReference type="KEGG" id="cheb:HH215_07900"/>
<keyword evidence="3" id="KW-1185">Reference proteome</keyword>
<name>A0A7Z2ZKT2_9BACL</name>
<dbReference type="RefSeq" id="WP_169279401.1">
    <property type="nucleotide sequence ID" value="NZ_CP051680.1"/>
</dbReference>
<evidence type="ECO:0000313" key="2">
    <source>
        <dbReference type="EMBL" id="QJD83104.1"/>
    </source>
</evidence>
<feature type="compositionally biased region" description="Basic and acidic residues" evidence="1">
    <location>
        <begin position="118"/>
        <end position="131"/>
    </location>
</feature>
<reference evidence="2 3" key="1">
    <citation type="submission" date="2020-04" db="EMBL/GenBank/DDBJ databases">
        <title>Genome sequencing of novel species.</title>
        <authorList>
            <person name="Heo J."/>
            <person name="Kim S.-J."/>
            <person name="Kim J.-S."/>
            <person name="Hong S.-B."/>
            <person name="Kwon S.-W."/>
        </authorList>
    </citation>
    <scope>NUCLEOTIDE SEQUENCE [LARGE SCALE GENOMIC DNA]</scope>
    <source>
        <strain evidence="2 3">MFER-1</strain>
    </source>
</reference>
<protein>
    <submittedName>
        <fullName evidence="2">Uncharacterized protein</fullName>
    </submittedName>
</protein>
<evidence type="ECO:0000313" key="3">
    <source>
        <dbReference type="Proteomes" id="UP000502248"/>
    </source>
</evidence>
<accession>A0A7Z2ZKT2</accession>
<feature type="region of interest" description="Disordered" evidence="1">
    <location>
        <begin position="106"/>
        <end position="139"/>
    </location>
</feature>
<dbReference type="Proteomes" id="UP000502248">
    <property type="component" value="Chromosome"/>
</dbReference>
<sequence length="240" mass="26807">MEATKNNAIRYYPPKEDYIAFDNEEDYADKGRSWGLFGKAPKKQFWYKNATTQTQVTIKGYQEFNNLSILVVEFEDGNVTCIHPSFLKEMQSGNFGKEIIVEDGEGSASGEAAVTEAEPTKSAKSSVEKPPKAVKTPKKQVEKLDLPLEKVKFSAKVKEFTTKPNPFSDNDDEVVLLEEVAVLGETPLTIGDAWCGYSNTLKGFALEVGDLVEFEGKVVDKKFNKEILYKVNNPSKLTKK</sequence>
<proteinExistence type="predicted"/>
<organism evidence="2 3">
    <name type="scientific">Cohnella herbarum</name>
    <dbReference type="NCBI Taxonomy" id="2728023"/>
    <lineage>
        <taxon>Bacteria</taxon>
        <taxon>Bacillati</taxon>
        <taxon>Bacillota</taxon>
        <taxon>Bacilli</taxon>
        <taxon>Bacillales</taxon>
        <taxon>Paenibacillaceae</taxon>
        <taxon>Cohnella</taxon>
    </lineage>
</organism>
<dbReference type="AlphaFoldDB" id="A0A7Z2ZKT2"/>
<dbReference type="EMBL" id="CP051680">
    <property type="protein sequence ID" value="QJD83104.1"/>
    <property type="molecule type" value="Genomic_DNA"/>
</dbReference>